<feature type="transmembrane region" description="Helical" evidence="1">
    <location>
        <begin position="81"/>
        <end position="101"/>
    </location>
</feature>
<keyword evidence="1" id="KW-1133">Transmembrane helix</keyword>
<feature type="transmembrane region" description="Helical" evidence="1">
    <location>
        <begin position="48"/>
        <end position="69"/>
    </location>
</feature>
<evidence type="ECO:0000313" key="2">
    <source>
        <dbReference type="EMBL" id="QHT77765.1"/>
    </source>
</evidence>
<proteinExistence type="predicted"/>
<dbReference type="AlphaFoldDB" id="A0A6C0HCA3"/>
<protein>
    <submittedName>
        <fullName evidence="2">Uncharacterized protein</fullName>
    </submittedName>
</protein>
<organism evidence="2">
    <name type="scientific">viral metagenome</name>
    <dbReference type="NCBI Taxonomy" id="1070528"/>
    <lineage>
        <taxon>unclassified sequences</taxon>
        <taxon>metagenomes</taxon>
        <taxon>organismal metagenomes</taxon>
    </lineage>
</organism>
<dbReference type="EMBL" id="MN739921">
    <property type="protein sequence ID" value="QHT77765.1"/>
    <property type="molecule type" value="Genomic_DNA"/>
</dbReference>
<sequence>MELFSQINYNLENLLDKIKEPLYKGSLYVIFFLYFVAFFGLYSYNQQYLYYLHLFMQMFVCIFLIVRFHPFRKHYLKPFDANIIFGSAVVLLTNLGVTTYMENYLNSIIVNTHIQLIQ</sequence>
<accession>A0A6C0HCA3</accession>
<keyword evidence="1" id="KW-0812">Transmembrane</keyword>
<feature type="transmembrane region" description="Helical" evidence="1">
    <location>
        <begin position="21"/>
        <end position="42"/>
    </location>
</feature>
<evidence type="ECO:0000256" key="1">
    <source>
        <dbReference type="SAM" id="Phobius"/>
    </source>
</evidence>
<keyword evidence="1" id="KW-0472">Membrane</keyword>
<name>A0A6C0HCA3_9ZZZZ</name>
<reference evidence="2" key="1">
    <citation type="journal article" date="2020" name="Nature">
        <title>Giant virus diversity and host interactions through global metagenomics.</title>
        <authorList>
            <person name="Schulz F."/>
            <person name="Roux S."/>
            <person name="Paez-Espino D."/>
            <person name="Jungbluth S."/>
            <person name="Walsh D.A."/>
            <person name="Denef V.J."/>
            <person name="McMahon K.D."/>
            <person name="Konstantinidis K.T."/>
            <person name="Eloe-Fadrosh E.A."/>
            <person name="Kyrpides N.C."/>
            <person name="Woyke T."/>
        </authorList>
    </citation>
    <scope>NUCLEOTIDE SEQUENCE</scope>
    <source>
        <strain evidence="2">GVMAG-M-3300023179-90</strain>
    </source>
</reference>